<gene>
    <name evidence="2" type="ORF">HPC62_13080</name>
</gene>
<keyword evidence="3" id="KW-1185">Reference proteome</keyword>
<sequence>MNHQTALVSVIIPTYNRPTFLRAALQSAVRQTYQNIEIIVSDNCSPKDPKAIIESFDDSRIRFWRNEKNLGLFANAINAVKMARGKYLAFLHDDDLWSDRFLERLVPLLEQYPEATIAFCDQFIIDETGKISAFATRRMTRAYRRDRLQSGLYQPFVEVGLVHKSVPSVAGAVIRRVSIDWANIPSEVDRMHDLYITYLCCKDGQAAYYLADKLVYHREHPNTDTFLSGRRDGLAKISKAKVEIFCYQRFLQDSNLRPFRPHFKKILLHAQTTLGIGLLLANRPSEARVHLFQSLRGRLFNMRTLVALMLSLLCSLVLMERSHEDDSDHFLSLNRVESIRISQSIQDAFKNTAR</sequence>
<evidence type="ECO:0000259" key="1">
    <source>
        <dbReference type="Pfam" id="PF00535"/>
    </source>
</evidence>
<dbReference type="SUPFAM" id="SSF53448">
    <property type="entry name" value="Nucleotide-diphospho-sugar transferases"/>
    <property type="match status" value="1"/>
</dbReference>
<dbReference type="InterPro" id="IPR001173">
    <property type="entry name" value="Glyco_trans_2-like"/>
</dbReference>
<keyword evidence="2" id="KW-0808">Transferase</keyword>
<dbReference type="Pfam" id="PF00535">
    <property type="entry name" value="Glycos_transf_2"/>
    <property type="match status" value="1"/>
</dbReference>
<feature type="domain" description="Glycosyltransferase 2-like" evidence="1">
    <location>
        <begin position="9"/>
        <end position="131"/>
    </location>
</feature>
<protein>
    <submittedName>
        <fullName evidence="2">Glycosyltransferase family 2 protein</fullName>
    </submittedName>
</protein>
<dbReference type="KEGG" id="theu:HPC62_13080"/>
<proteinExistence type="predicted"/>
<dbReference type="RefSeq" id="WP_172356338.1">
    <property type="nucleotide sequence ID" value="NZ_CP053661.1"/>
</dbReference>
<dbReference type="CDD" id="cd00761">
    <property type="entry name" value="Glyco_tranf_GTA_type"/>
    <property type="match status" value="1"/>
</dbReference>
<dbReference type="AlphaFoldDB" id="A0A6M8BH88"/>
<dbReference type="EMBL" id="CP053661">
    <property type="protein sequence ID" value="QKD83001.1"/>
    <property type="molecule type" value="Genomic_DNA"/>
</dbReference>
<accession>A0A6M8BH88</accession>
<dbReference type="InterPro" id="IPR050834">
    <property type="entry name" value="Glycosyltransf_2"/>
</dbReference>
<evidence type="ECO:0000313" key="2">
    <source>
        <dbReference type="EMBL" id="QKD83001.1"/>
    </source>
</evidence>
<reference evidence="2 3" key="1">
    <citation type="submission" date="2020-05" db="EMBL/GenBank/DDBJ databases">
        <title>Complete genome sequence of of a novel Thermoleptolyngbya strain isolated from hot springs of Ganzi, Sichuan China.</title>
        <authorList>
            <person name="Tang J."/>
            <person name="Daroch M."/>
            <person name="Li L."/>
            <person name="Waleron K."/>
            <person name="Waleron M."/>
            <person name="Waleron M."/>
        </authorList>
    </citation>
    <scope>NUCLEOTIDE SEQUENCE [LARGE SCALE GENOMIC DNA]</scope>
    <source>
        <strain evidence="2 3">PKUAC-SCTA183</strain>
    </source>
</reference>
<dbReference type="Gene3D" id="3.90.550.10">
    <property type="entry name" value="Spore Coat Polysaccharide Biosynthesis Protein SpsA, Chain A"/>
    <property type="match status" value="1"/>
</dbReference>
<dbReference type="Proteomes" id="UP000505210">
    <property type="component" value="Chromosome"/>
</dbReference>
<dbReference type="PANTHER" id="PTHR43685:SF2">
    <property type="entry name" value="GLYCOSYLTRANSFERASE 2-LIKE DOMAIN-CONTAINING PROTEIN"/>
    <property type="match status" value="1"/>
</dbReference>
<dbReference type="GO" id="GO:0016740">
    <property type="term" value="F:transferase activity"/>
    <property type="evidence" value="ECO:0007669"/>
    <property type="project" value="UniProtKB-KW"/>
</dbReference>
<dbReference type="PANTHER" id="PTHR43685">
    <property type="entry name" value="GLYCOSYLTRANSFERASE"/>
    <property type="match status" value="1"/>
</dbReference>
<organism evidence="2 3">
    <name type="scientific">Thermoleptolyngbya sichuanensis A183</name>
    <dbReference type="NCBI Taxonomy" id="2737172"/>
    <lineage>
        <taxon>Bacteria</taxon>
        <taxon>Bacillati</taxon>
        <taxon>Cyanobacteriota</taxon>
        <taxon>Cyanophyceae</taxon>
        <taxon>Oculatellales</taxon>
        <taxon>Oculatellaceae</taxon>
        <taxon>Thermoleptolyngbya</taxon>
        <taxon>Thermoleptolyngbya sichuanensis</taxon>
    </lineage>
</organism>
<evidence type="ECO:0000313" key="3">
    <source>
        <dbReference type="Proteomes" id="UP000505210"/>
    </source>
</evidence>
<dbReference type="InterPro" id="IPR029044">
    <property type="entry name" value="Nucleotide-diphossugar_trans"/>
</dbReference>
<name>A0A6M8BH88_9CYAN</name>